<evidence type="ECO:0000313" key="2">
    <source>
        <dbReference type="Proteomes" id="UP000625316"/>
    </source>
</evidence>
<dbReference type="AlphaFoldDB" id="A0A928VVZ8"/>
<accession>A0A928VVZ8</accession>
<name>A0A928VVZ8_9CYAN</name>
<gene>
    <name evidence="1" type="ORF">IQ266_26080</name>
</gene>
<dbReference type="Proteomes" id="UP000625316">
    <property type="component" value="Unassembled WGS sequence"/>
</dbReference>
<organism evidence="1 2">
    <name type="scientific">Romeriopsis navalis LEGE 11480</name>
    <dbReference type="NCBI Taxonomy" id="2777977"/>
    <lineage>
        <taxon>Bacteria</taxon>
        <taxon>Bacillati</taxon>
        <taxon>Cyanobacteriota</taxon>
        <taxon>Cyanophyceae</taxon>
        <taxon>Leptolyngbyales</taxon>
        <taxon>Leptolyngbyaceae</taxon>
        <taxon>Romeriopsis</taxon>
        <taxon>Romeriopsis navalis</taxon>
    </lineage>
</organism>
<sequence>MEESNISIDIKTEGGSINNSVIGSSMSQIHHSSADSQFVNAVAGDIDKLLETTACMLHYTQANNYEVATAAIASLNTDNYHGLRKKLIGALKAGTLDALKQFLNHPAAAFFITAFQELYKCDS</sequence>
<proteinExistence type="predicted"/>
<reference evidence="1" key="1">
    <citation type="submission" date="2020-10" db="EMBL/GenBank/DDBJ databases">
        <authorList>
            <person name="Castelo-Branco R."/>
            <person name="Eusebio N."/>
            <person name="Adriana R."/>
            <person name="Vieira A."/>
            <person name="Brugerolle De Fraissinette N."/>
            <person name="Rezende De Castro R."/>
            <person name="Schneider M.P."/>
            <person name="Vasconcelos V."/>
            <person name="Leao P.N."/>
        </authorList>
    </citation>
    <scope>NUCLEOTIDE SEQUENCE</scope>
    <source>
        <strain evidence="1">LEGE 11480</strain>
    </source>
</reference>
<protein>
    <submittedName>
        <fullName evidence="1">Uncharacterized protein</fullName>
    </submittedName>
</protein>
<dbReference type="RefSeq" id="WP_264328018.1">
    <property type="nucleotide sequence ID" value="NZ_JADEXQ010000163.1"/>
</dbReference>
<evidence type="ECO:0000313" key="1">
    <source>
        <dbReference type="EMBL" id="MBE9033209.1"/>
    </source>
</evidence>
<keyword evidence="2" id="KW-1185">Reference proteome</keyword>
<dbReference type="EMBL" id="JADEXQ010000163">
    <property type="protein sequence ID" value="MBE9033209.1"/>
    <property type="molecule type" value="Genomic_DNA"/>
</dbReference>
<comment type="caution">
    <text evidence="1">The sequence shown here is derived from an EMBL/GenBank/DDBJ whole genome shotgun (WGS) entry which is preliminary data.</text>
</comment>